<dbReference type="PROSITE" id="PS50110">
    <property type="entry name" value="RESPONSE_REGULATORY"/>
    <property type="match status" value="2"/>
</dbReference>
<accession>A0L5C5</accession>
<dbReference type="PROSITE" id="PS50109">
    <property type="entry name" value="HIS_KIN"/>
    <property type="match status" value="1"/>
</dbReference>
<feature type="domain" description="PAS" evidence="8">
    <location>
        <begin position="418"/>
        <end position="493"/>
    </location>
</feature>
<feature type="domain" description="Response regulatory" evidence="7">
    <location>
        <begin position="944"/>
        <end position="1063"/>
    </location>
</feature>
<dbReference type="Gene3D" id="3.30.565.10">
    <property type="entry name" value="Histidine kinase-like ATPase, C-terminal domain"/>
    <property type="match status" value="1"/>
</dbReference>
<dbReference type="KEGG" id="mgm:Mmc1_0647"/>
<dbReference type="Proteomes" id="UP000002586">
    <property type="component" value="Chromosome"/>
</dbReference>
<dbReference type="eggNOG" id="COG2202">
    <property type="taxonomic scope" value="Bacteria"/>
</dbReference>
<dbReference type="InterPro" id="IPR021796">
    <property type="entry name" value="Tll0287-like_dom"/>
</dbReference>
<name>A0L5C5_MAGMM</name>
<dbReference type="SUPFAM" id="SSF47384">
    <property type="entry name" value="Homodimeric domain of signal transducing histidine kinase"/>
    <property type="match status" value="1"/>
</dbReference>
<dbReference type="Gene3D" id="3.30.450.290">
    <property type="match status" value="1"/>
</dbReference>
<dbReference type="Gene3D" id="1.10.287.130">
    <property type="match status" value="1"/>
</dbReference>
<dbReference type="InterPro" id="IPR000014">
    <property type="entry name" value="PAS"/>
</dbReference>
<evidence type="ECO:0000259" key="6">
    <source>
        <dbReference type="PROSITE" id="PS50109"/>
    </source>
</evidence>
<dbReference type="eggNOG" id="COG2205">
    <property type="taxonomic scope" value="Bacteria"/>
</dbReference>
<keyword evidence="11" id="KW-1185">Reference proteome</keyword>
<feature type="domain" description="Response regulatory" evidence="7">
    <location>
        <begin position="806"/>
        <end position="919"/>
    </location>
</feature>
<evidence type="ECO:0000259" key="9">
    <source>
        <dbReference type="PROSITE" id="PS50113"/>
    </source>
</evidence>
<dbReference type="Pfam" id="PF13426">
    <property type="entry name" value="PAS_9"/>
    <property type="match status" value="1"/>
</dbReference>
<dbReference type="InterPro" id="IPR001610">
    <property type="entry name" value="PAC"/>
</dbReference>
<dbReference type="CDD" id="cd16922">
    <property type="entry name" value="HATPase_EvgS-ArcB-TorS-like"/>
    <property type="match status" value="1"/>
</dbReference>
<evidence type="ECO:0000256" key="3">
    <source>
        <dbReference type="ARBA" id="ARBA00022553"/>
    </source>
</evidence>
<dbReference type="eggNOG" id="COG3706">
    <property type="taxonomic scope" value="Bacteria"/>
</dbReference>
<dbReference type="PROSITE" id="PS50113">
    <property type="entry name" value="PAC"/>
    <property type="match status" value="2"/>
</dbReference>
<dbReference type="Pfam" id="PF00072">
    <property type="entry name" value="Response_reg"/>
    <property type="match status" value="2"/>
</dbReference>
<evidence type="ECO:0000259" key="7">
    <source>
        <dbReference type="PROSITE" id="PS50110"/>
    </source>
</evidence>
<comment type="catalytic activity">
    <reaction evidence="1">
        <text>ATP + protein L-histidine = ADP + protein N-phospho-L-histidine.</text>
        <dbReference type="EC" id="2.7.13.3"/>
    </reaction>
</comment>
<evidence type="ECO:0000313" key="10">
    <source>
        <dbReference type="EMBL" id="ABK43168.1"/>
    </source>
</evidence>
<evidence type="ECO:0000256" key="1">
    <source>
        <dbReference type="ARBA" id="ARBA00000085"/>
    </source>
</evidence>
<feature type="modified residue" description="4-aspartylphosphate" evidence="5">
    <location>
        <position position="993"/>
    </location>
</feature>
<feature type="modified residue" description="4-aspartylphosphate" evidence="5">
    <location>
        <position position="855"/>
    </location>
</feature>
<reference evidence="11" key="1">
    <citation type="journal article" date="2009" name="Appl. Environ. Microbiol.">
        <title>Complete genome sequence of the chemolithoautotrophic marine magnetotactic coccus strain MC-1.</title>
        <authorList>
            <person name="Schubbe S."/>
            <person name="Williams T.J."/>
            <person name="Xie G."/>
            <person name="Kiss H.E."/>
            <person name="Brettin T.S."/>
            <person name="Martinez D."/>
            <person name="Ross C.A."/>
            <person name="Schuler D."/>
            <person name="Cox B.L."/>
            <person name="Nealson K.H."/>
            <person name="Bazylinski D.A."/>
        </authorList>
    </citation>
    <scope>NUCLEOTIDE SEQUENCE [LARGE SCALE GENOMIC DNA]</scope>
    <source>
        <strain evidence="11">ATCC BAA-1437 / JCM 17883 / MC-1</strain>
    </source>
</reference>
<dbReference type="SMART" id="SM00448">
    <property type="entry name" value="REC"/>
    <property type="match status" value="2"/>
</dbReference>
<dbReference type="SMART" id="SM00387">
    <property type="entry name" value="HATPase_c"/>
    <property type="match status" value="1"/>
</dbReference>
<evidence type="ECO:0000256" key="4">
    <source>
        <dbReference type="ARBA" id="ARBA00023012"/>
    </source>
</evidence>
<dbReference type="PROSITE" id="PS50112">
    <property type="entry name" value="PAS"/>
    <property type="match status" value="2"/>
</dbReference>
<dbReference type="STRING" id="156889.Mmc1_0647"/>
<evidence type="ECO:0000313" key="11">
    <source>
        <dbReference type="Proteomes" id="UP000002586"/>
    </source>
</evidence>
<dbReference type="InterPro" id="IPR036097">
    <property type="entry name" value="HisK_dim/P_sf"/>
</dbReference>
<dbReference type="InterPro" id="IPR005467">
    <property type="entry name" value="His_kinase_dom"/>
</dbReference>
<dbReference type="eggNOG" id="COG3290">
    <property type="taxonomic scope" value="Bacteria"/>
</dbReference>
<gene>
    <name evidence="10" type="ordered locus">Mmc1_0647</name>
</gene>
<keyword evidence="10" id="KW-0808">Transferase</keyword>
<dbReference type="InterPro" id="IPR011006">
    <property type="entry name" value="CheY-like_superfamily"/>
</dbReference>
<dbReference type="SMART" id="SM00086">
    <property type="entry name" value="PAC"/>
    <property type="match status" value="2"/>
</dbReference>
<dbReference type="InterPro" id="IPR004358">
    <property type="entry name" value="Sig_transdc_His_kin-like_C"/>
</dbReference>
<feature type="domain" description="PAC" evidence="9">
    <location>
        <begin position="366"/>
        <end position="417"/>
    </location>
</feature>
<dbReference type="Pfam" id="PF11845">
    <property type="entry name" value="Tll0287-like"/>
    <property type="match status" value="1"/>
</dbReference>
<dbReference type="CDD" id="cd17546">
    <property type="entry name" value="REC_hyHK_CKI1_RcsC-like"/>
    <property type="match status" value="1"/>
</dbReference>
<reference evidence="10 11" key="2">
    <citation type="journal article" date="2012" name="Int. J. Syst. Evol. Microbiol.">
        <title>Magnetococcus marinus gen. nov., sp. nov., a marine, magnetotactic bacterium that represents a novel lineage (Magnetococcaceae fam. nov.; Magnetococcales ord. nov.) at the base of the Alphaproteobacteria.</title>
        <authorList>
            <person name="Bazylinski D.A."/>
            <person name="Williams T.J."/>
            <person name="Lefevre C.T."/>
            <person name="Berg R.J."/>
            <person name="Zhang C.L."/>
            <person name="Bowser S.S."/>
            <person name="Dean A.J."/>
            <person name="Beveridge T.J."/>
        </authorList>
    </citation>
    <scope>NUCLEOTIDE SEQUENCE [LARGE SCALE GENOMIC DNA]</scope>
    <source>
        <strain evidence="11">ATCC BAA-1437 / JCM 17883 / MC-1</strain>
    </source>
</reference>
<dbReference type="InterPro" id="IPR035965">
    <property type="entry name" value="PAS-like_dom_sf"/>
</dbReference>
<dbReference type="AlphaFoldDB" id="A0L5C5"/>
<dbReference type="Pfam" id="PF02518">
    <property type="entry name" value="HATPase_c"/>
    <property type="match status" value="1"/>
</dbReference>
<dbReference type="Gene3D" id="3.40.50.2300">
    <property type="match status" value="2"/>
</dbReference>
<organism evidence="10 11">
    <name type="scientific">Magnetococcus marinus (strain ATCC BAA-1437 / JCM 17883 / MC-1)</name>
    <dbReference type="NCBI Taxonomy" id="156889"/>
    <lineage>
        <taxon>Bacteria</taxon>
        <taxon>Pseudomonadati</taxon>
        <taxon>Pseudomonadota</taxon>
        <taxon>Magnetococcia</taxon>
        <taxon>Magnetococcales</taxon>
        <taxon>Magnetococcaceae</taxon>
        <taxon>Magnetococcus</taxon>
    </lineage>
</organism>
<dbReference type="Pfam" id="PF08447">
    <property type="entry name" value="PAS_3"/>
    <property type="match status" value="1"/>
</dbReference>
<keyword evidence="4" id="KW-0902">Two-component regulatory system</keyword>
<dbReference type="CDD" id="cd00082">
    <property type="entry name" value="HisKA"/>
    <property type="match status" value="1"/>
</dbReference>
<dbReference type="InterPro" id="IPR036890">
    <property type="entry name" value="HATPase_C_sf"/>
</dbReference>
<dbReference type="PANTHER" id="PTHR45339">
    <property type="entry name" value="HYBRID SIGNAL TRANSDUCTION HISTIDINE KINASE J"/>
    <property type="match status" value="1"/>
</dbReference>
<dbReference type="InterPro" id="IPR003594">
    <property type="entry name" value="HATPase_dom"/>
</dbReference>
<dbReference type="CDD" id="cd00130">
    <property type="entry name" value="PAS"/>
    <property type="match status" value="2"/>
</dbReference>
<evidence type="ECO:0000256" key="2">
    <source>
        <dbReference type="ARBA" id="ARBA00012438"/>
    </source>
</evidence>
<feature type="domain" description="PAS" evidence="8">
    <location>
        <begin position="286"/>
        <end position="323"/>
    </location>
</feature>
<feature type="domain" description="Histidine kinase" evidence="6">
    <location>
        <begin position="566"/>
        <end position="787"/>
    </location>
</feature>
<dbReference type="PANTHER" id="PTHR45339:SF1">
    <property type="entry name" value="HYBRID SIGNAL TRANSDUCTION HISTIDINE KINASE J"/>
    <property type="match status" value="1"/>
</dbReference>
<dbReference type="SUPFAM" id="SSF55785">
    <property type="entry name" value="PYP-like sensor domain (PAS domain)"/>
    <property type="match status" value="2"/>
</dbReference>
<evidence type="ECO:0000256" key="5">
    <source>
        <dbReference type="PROSITE-ProRule" id="PRU00169"/>
    </source>
</evidence>
<dbReference type="SMART" id="SM00388">
    <property type="entry name" value="HisKA"/>
    <property type="match status" value="1"/>
</dbReference>
<dbReference type="FunFam" id="3.30.565.10:FF:000010">
    <property type="entry name" value="Sensor histidine kinase RcsC"/>
    <property type="match status" value="1"/>
</dbReference>
<dbReference type="RefSeq" id="WP_011712335.1">
    <property type="nucleotide sequence ID" value="NC_008576.1"/>
</dbReference>
<dbReference type="NCBIfam" id="TIGR00229">
    <property type="entry name" value="sensory_box"/>
    <property type="match status" value="2"/>
</dbReference>
<protein>
    <recommendedName>
        <fullName evidence="2">histidine kinase</fullName>
        <ecNumber evidence="2">2.7.13.3</ecNumber>
    </recommendedName>
</protein>
<dbReference type="InterPro" id="IPR013655">
    <property type="entry name" value="PAS_fold_3"/>
</dbReference>
<dbReference type="GO" id="GO:0000155">
    <property type="term" value="F:phosphorelay sensor kinase activity"/>
    <property type="evidence" value="ECO:0007669"/>
    <property type="project" value="InterPro"/>
</dbReference>
<dbReference type="SUPFAM" id="SSF52172">
    <property type="entry name" value="CheY-like"/>
    <property type="match status" value="2"/>
</dbReference>
<dbReference type="PRINTS" id="PR00344">
    <property type="entry name" value="BCTRLSENSOR"/>
</dbReference>
<evidence type="ECO:0000259" key="8">
    <source>
        <dbReference type="PROSITE" id="PS50112"/>
    </source>
</evidence>
<dbReference type="InterPro" id="IPR000700">
    <property type="entry name" value="PAS-assoc_C"/>
</dbReference>
<feature type="domain" description="PAC" evidence="9">
    <location>
        <begin position="496"/>
        <end position="548"/>
    </location>
</feature>
<dbReference type="eggNOG" id="COG0784">
    <property type="taxonomic scope" value="Bacteria"/>
</dbReference>
<dbReference type="OrthoDB" id="9774458at2"/>
<proteinExistence type="predicted"/>
<keyword evidence="10" id="KW-0418">Kinase</keyword>
<sequence length="1064" mass="118454" precursor="true">MGIQRRVLGLIAFFLLVAFSAVEVRSYYQLKAYAEESLRTQAEIVQGLLMSIRRVYHHAFLDSHIPLSSDTVPLLPAHAINRISKEFPTWFKGGVSFNNVSDKPRNEQQRAKGIEQQAMAHFRQNPEEKRWFTQYQEENGEAYYHYATPIWIEPYCMQCHGAKEKAPAAIQKMYSTGFDYKIGDLRGVVSIKLPAAHINRLVKQQFLENSLIHLLIFGSAFFAISFFLRRDVGQPLEAISHAVRKFGQTRELPKFEEQPGEFQILLHTLTDMASTVVLRESEVQERQLQIELLLDSAGEGIYAIDTQGICIQCNPAAVALLGYASSTELVGRDIHTLCHRADEQGTHMPHSDCPGCKVIASGEPVHLAQEYLQRQDGSVFPVEMRIHPMHQGGRVVGAVVLFDDISRRLDAEQKLRLSERHFRTLVQALPGTFYKCAPDPLCTMYSLGDNIAELTGYAADSFIENHERSFSSVVHAEDWPRVREALDQALAQGVVYHLEYRVNHTDGKPRWVMDRGQAVYDEAGRAEVLYGVLLDMTERKQYEQRLESARQQADAGNRAKSEFLAVMSHEIRTPLNAIMGMGDLLGETALSPVQRHYLSISQHAGETLVELIEDILDLSRIEVGELELEPAPFEVEALVEEVCEVVTSSAHDKGLILLMRIDPLLPPVLIGDKKRLRQILFNLLFNAVKFTKHGEVMLDIRHDAARSAAGAVLLQVRDTGVGMAEEMIERVFEPFTQGDSTITRQYGGSGLGLTICKRLVSKMGGDIQLESALGRGTTATVQLVLPVGRHGMVAAVRQQVPLHGANLLLVDDNANNREIYTELLQQEGARVVGCATGETAMQQVSEANFDLAVLDFHMPSEDGLTLAGRIQEMVPNMPLLMLSSDQQPAAAARANSMGVTFLLKPVKRQLLRQTIAQLMQSGKGVKDAPVLGQGVESGPQKGLKILLAEDVPENALLIEAYLEETGHQISVVGDGQQAFERFQEEPFDLVLMDLQMPVMNGLQATRHIRAWEQAQGVKRTPILALTAHAMKEDESKSLEAGCDGHLTKPIRKQVFLQKLQGFLG</sequence>
<dbReference type="CDD" id="cd00156">
    <property type="entry name" value="REC"/>
    <property type="match status" value="1"/>
</dbReference>
<dbReference type="InterPro" id="IPR003661">
    <property type="entry name" value="HisK_dim/P_dom"/>
</dbReference>
<dbReference type="InterPro" id="IPR001789">
    <property type="entry name" value="Sig_transdc_resp-reg_receiver"/>
</dbReference>
<dbReference type="HOGENOM" id="CLU_000445_114_15_5"/>
<keyword evidence="3 5" id="KW-0597">Phosphoprotein</keyword>
<dbReference type="Pfam" id="PF00512">
    <property type="entry name" value="HisKA"/>
    <property type="match status" value="1"/>
</dbReference>
<dbReference type="EMBL" id="CP000471">
    <property type="protein sequence ID" value="ABK43168.1"/>
    <property type="molecule type" value="Genomic_DNA"/>
</dbReference>
<dbReference type="EC" id="2.7.13.3" evidence="2"/>
<dbReference type="SUPFAM" id="SSF55874">
    <property type="entry name" value="ATPase domain of HSP90 chaperone/DNA topoisomerase II/histidine kinase"/>
    <property type="match status" value="1"/>
</dbReference>
<dbReference type="SMART" id="SM00091">
    <property type="entry name" value="PAS"/>
    <property type="match status" value="2"/>
</dbReference>
<dbReference type="Gene3D" id="3.30.450.20">
    <property type="entry name" value="PAS domain"/>
    <property type="match status" value="2"/>
</dbReference>